<organism evidence="2 3">
    <name type="scientific">Pleurodeles waltl</name>
    <name type="common">Iberian ribbed newt</name>
    <dbReference type="NCBI Taxonomy" id="8319"/>
    <lineage>
        <taxon>Eukaryota</taxon>
        <taxon>Metazoa</taxon>
        <taxon>Chordata</taxon>
        <taxon>Craniata</taxon>
        <taxon>Vertebrata</taxon>
        <taxon>Euteleostomi</taxon>
        <taxon>Amphibia</taxon>
        <taxon>Batrachia</taxon>
        <taxon>Caudata</taxon>
        <taxon>Salamandroidea</taxon>
        <taxon>Salamandridae</taxon>
        <taxon>Pleurodelinae</taxon>
        <taxon>Pleurodeles</taxon>
    </lineage>
</organism>
<name>A0AAV7SR28_PLEWA</name>
<dbReference type="AlphaFoldDB" id="A0AAV7SR28"/>
<dbReference type="Proteomes" id="UP001066276">
    <property type="component" value="Chromosome 4_2"/>
</dbReference>
<dbReference type="EMBL" id="JANPWB010000008">
    <property type="protein sequence ID" value="KAJ1166600.1"/>
    <property type="molecule type" value="Genomic_DNA"/>
</dbReference>
<keyword evidence="3" id="KW-1185">Reference proteome</keyword>
<evidence type="ECO:0000256" key="1">
    <source>
        <dbReference type="SAM" id="MobiDB-lite"/>
    </source>
</evidence>
<gene>
    <name evidence="2" type="ORF">NDU88_006999</name>
</gene>
<proteinExistence type="predicted"/>
<evidence type="ECO:0000313" key="2">
    <source>
        <dbReference type="EMBL" id="KAJ1166600.1"/>
    </source>
</evidence>
<protein>
    <submittedName>
        <fullName evidence="2">Uncharacterized protein</fullName>
    </submittedName>
</protein>
<feature type="region of interest" description="Disordered" evidence="1">
    <location>
        <begin position="35"/>
        <end position="70"/>
    </location>
</feature>
<comment type="caution">
    <text evidence="2">The sequence shown here is derived from an EMBL/GenBank/DDBJ whole genome shotgun (WGS) entry which is preliminary data.</text>
</comment>
<accession>A0AAV7SR28</accession>
<evidence type="ECO:0000313" key="3">
    <source>
        <dbReference type="Proteomes" id="UP001066276"/>
    </source>
</evidence>
<sequence>MITALRGHDKVTRNILWYRNVTLAKDLEEEPEEFMWDAERSSSVPSVINKDGPGLGPQDQAQSEPPAGEE</sequence>
<reference evidence="2" key="1">
    <citation type="journal article" date="2022" name="bioRxiv">
        <title>Sequencing and chromosome-scale assembly of the giantPleurodeles waltlgenome.</title>
        <authorList>
            <person name="Brown T."/>
            <person name="Elewa A."/>
            <person name="Iarovenko S."/>
            <person name="Subramanian E."/>
            <person name="Araus A.J."/>
            <person name="Petzold A."/>
            <person name="Susuki M."/>
            <person name="Suzuki K.-i.T."/>
            <person name="Hayashi T."/>
            <person name="Toyoda A."/>
            <person name="Oliveira C."/>
            <person name="Osipova E."/>
            <person name="Leigh N.D."/>
            <person name="Simon A."/>
            <person name="Yun M.H."/>
        </authorList>
    </citation>
    <scope>NUCLEOTIDE SEQUENCE</scope>
    <source>
        <strain evidence="2">20211129_DDA</strain>
        <tissue evidence="2">Liver</tissue>
    </source>
</reference>